<evidence type="ECO:0000313" key="2">
    <source>
        <dbReference type="Proteomes" id="UP000324222"/>
    </source>
</evidence>
<evidence type="ECO:0000313" key="1">
    <source>
        <dbReference type="EMBL" id="MPC32033.1"/>
    </source>
</evidence>
<reference evidence="1 2" key="1">
    <citation type="submission" date="2019-05" db="EMBL/GenBank/DDBJ databases">
        <title>Another draft genome of Portunus trituberculatus and its Hox gene families provides insights of decapod evolution.</title>
        <authorList>
            <person name="Jeong J.-H."/>
            <person name="Song I."/>
            <person name="Kim S."/>
            <person name="Choi T."/>
            <person name="Kim D."/>
            <person name="Ryu S."/>
            <person name="Kim W."/>
        </authorList>
    </citation>
    <scope>NUCLEOTIDE SEQUENCE [LARGE SCALE GENOMIC DNA]</scope>
    <source>
        <tissue evidence="1">Muscle</tissue>
    </source>
</reference>
<proteinExistence type="predicted"/>
<organism evidence="1 2">
    <name type="scientific">Portunus trituberculatus</name>
    <name type="common">Swimming crab</name>
    <name type="synonym">Neptunus trituberculatus</name>
    <dbReference type="NCBI Taxonomy" id="210409"/>
    <lineage>
        <taxon>Eukaryota</taxon>
        <taxon>Metazoa</taxon>
        <taxon>Ecdysozoa</taxon>
        <taxon>Arthropoda</taxon>
        <taxon>Crustacea</taxon>
        <taxon>Multicrustacea</taxon>
        <taxon>Malacostraca</taxon>
        <taxon>Eumalacostraca</taxon>
        <taxon>Eucarida</taxon>
        <taxon>Decapoda</taxon>
        <taxon>Pleocyemata</taxon>
        <taxon>Brachyura</taxon>
        <taxon>Eubrachyura</taxon>
        <taxon>Portunoidea</taxon>
        <taxon>Portunidae</taxon>
        <taxon>Portuninae</taxon>
        <taxon>Portunus</taxon>
    </lineage>
</organism>
<protein>
    <submittedName>
        <fullName evidence="1">Uncharacterized protein</fullName>
    </submittedName>
</protein>
<comment type="caution">
    <text evidence="1">The sequence shown here is derived from an EMBL/GenBank/DDBJ whole genome shotgun (WGS) entry which is preliminary data.</text>
</comment>
<gene>
    <name evidence="1" type="ORF">E2C01_025335</name>
</gene>
<accession>A0A5B7EG74</accession>
<dbReference type="EMBL" id="VSRR010002548">
    <property type="protein sequence ID" value="MPC32033.1"/>
    <property type="molecule type" value="Genomic_DNA"/>
</dbReference>
<dbReference type="Proteomes" id="UP000324222">
    <property type="component" value="Unassembled WGS sequence"/>
</dbReference>
<keyword evidence="2" id="KW-1185">Reference proteome</keyword>
<name>A0A5B7EG74_PORTR</name>
<sequence>MGLRSGETARLEGWAVETQQKRKYISSVLRNSCFVNDSISTLNSVCLITSPLLHFIWTTSAPEMR</sequence>
<dbReference type="AlphaFoldDB" id="A0A5B7EG74"/>